<organism evidence="1 2">
    <name type="scientific">Fusarium solani subsp. cucurbitae</name>
    <name type="common">Neocosmosporum cucurbitae</name>
    <dbReference type="NCBI Taxonomy" id="2747967"/>
    <lineage>
        <taxon>Eukaryota</taxon>
        <taxon>Fungi</taxon>
        <taxon>Dikarya</taxon>
        <taxon>Ascomycota</taxon>
        <taxon>Pezizomycotina</taxon>
        <taxon>Sordariomycetes</taxon>
        <taxon>Hypocreomycetidae</taxon>
        <taxon>Hypocreales</taxon>
        <taxon>Nectriaceae</taxon>
        <taxon>Fusarium</taxon>
        <taxon>Fusarium solani species complex</taxon>
    </lineage>
</organism>
<gene>
    <name evidence="1" type="ORF">LCI18_004593</name>
</gene>
<accession>A0ACD3YXU0</accession>
<keyword evidence="2" id="KW-1185">Reference proteome</keyword>
<evidence type="ECO:0000313" key="1">
    <source>
        <dbReference type="EMBL" id="UPK93658.1"/>
    </source>
</evidence>
<dbReference type="Proteomes" id="UP000830768">
    <property type="component" value="Chromosome 4"/>
</dbReference>
<protein>
    <submittedName>
        <fullName evidence="1">Uncharacterized protein</fullName>
    </submittedName>
</protein>
<name>A0ACD3YXU0_FUSSC</name>
<proteinExistence type="predicted"/>
<evidence type="ECO:0000313" key="2">
    <source>
        <dbReference type="Proteomes" id="UP000830768"/>
    </source>
</evidence>
<sequence length="59" mass="6445">MQGRRQDKALLGWTTGVSEADLRRGDVPSSRQRGELAAGGICRWLFWGRLGVAGSSKQD</sequence>
<dbReference type="EMBL" id="CP090033">
    <property type="protein sequence ID" value="UPK93658.1"/>
    <property type="molecule type" value="Genomic_DNA"/>
</dbReference>
<reference evidence="1" key="1">
    <citation type="submission" date="2021-11" db="EMBL/GenBank/DDBJ databases">
        <title>Fusarium solani-melongenae Genome sequencing and assembly.</title>
        <authorList>
            <person name="Xie S."/>
            <person name="Huang L."/>
            <person name="Zhang X."/>
        </authorList>
    </citation>
    <scope>NUCLEOTIDE SEQUENCE</scope>
    <source>
        <strain evidence="1">CRI 24-3</strain>
    </source>
</reference>